<protein>
    <submittedName>
        <fullName evidence="2">Uncharacterized protein</fullName>
    </submittedName>
</protein>
<feature type="compositionally biased region" description="Basic and acidic residues" evidence="1">
    <location>
        <begin position="1785"/>
        <end position="1799"/>
    </location>
</feature>
<dbReference type="InterPro" id="IPR011044">
    <property type="entry name" value="Quino_amine_DH_bsu"/>
</dbReference>
<dbReference type="SUPFAM" id="SSF50969">
    <property type="entry name" value="YVTN repeat-like/Quinoprotein amine dehydrogenase"/>
    <property type="match status" value="1"/>
</dbReference>
<dbReference type="SUPFAM" id="SSF52540">
    <property type="entry name" value="P-loop containing nucleoside triphosphate hydrolases"/>
    <property type="match status" value="1"/>
</dbReference>
<evidence type="ECO:0000313" key="3">
    <source>
        <dbReference type="Proteomes" id="UP000254771"/>
    </source>
</evidence>
<dbReference type="Proteomes" id="UP000254771">
    <property type="component" value="Unassembled WGS sequence"/>
</dbReference>
<dbReference type="EMBL" id="QFXE01000008">
    <property type="protein sequence ID" value="RDH86772.1"/>
    <property type="molecule type" value="Genomic_DNA"/>
</dbReference>
<organism evidence="2 3">
    <name type="scientific">endosymbiont of Escarpia spicata</name>
    <dbReference type="NCBI Taxonomy" id="2200908"/>
    <lineage>
        <taxon>Bacteria</taxon>
        <taxon>Pseudomonadati</taxon>
        <taxon>Pseudomonadota</taxon>
        <taxon>Gammaproteobacteria</taxon>
        <taxon>sulfur-oxidizing symbionts</taxon>
    </lineage>
</organism>
<comment type="caution">
    <text evidence="2">The sequence shown here is derived from an EMBL/GenBank/DDBJ whole genome shotgun (WGS) entry which is preliminary data.</text>
</comment>
<feature type="region of interest" description="Disordered" evidence="1">
    <location>
        <begin position="1785"/>
        <end position="1806"/>
    </location>
</feature>
<accession>A0A370DR29</accession>
<reference evidence="2 3" key="1">
    <citation type="journal article" date="2018" name="ISME J.">
        <title>Endosymbiont genomes yield clues of tubeworm success.</title>
        <authorList>
            <person name="Li Y."/>
            <person name="Liles M.R."/>
            <person name="Halanych K.M."/>
        </authorList>
    </citation>
    <scope>NUCLEOTIDE SEQUENCE [LARGE SCALE GENOMIC DNA]</scope>
    <source>
        <strain evidence="2">A1462</strain>
    </source>
</reference>
<gene>
    <name evidence="2" type="ORF">DIZ78_07735</name>
</gene>
<sequence length="2191" mass="246466">MPNRDTELFLDYKEAQETLDEARQLKERLKDSNYRPTSNDREAYHALAGLTDGPFPLLLRSGAPLLLDTDPVHLYLLPPLQGQQEERWVLCQALPTGTEPARLGLLRWSWGDEGDRIEPLQDWSKGGHPVKAIPCEAGTPTKKYTLDERALEMDLPTIAPGLVVIRLKFLCGWLQLFASKDQGIHTHNWEVGDTPPGGERTWVERRSVGDMAPLLARFDAKDDWRHDDLHFEGDGFLVRGAPLHLGHILGADGPVRHPDLAYVASDKGMIHRFHRGETTPQESLYLGGVVEDVLMVSHPEREDGYGILAAASDGHIHLLDDRDGKDQLKALHHQFTGQGMVRLLGFAGNRILARDRHFQLIPLRLQNPEEITDLRGELTEGLWRGLGLDNCRAHLWRDPDAAMKDLLEKPGQLLGATIRLVLEQYLYDISAGNIQEPTTFSKLIMEFKTGYQESETAEKYARIHHELLTRVWRWIKVVRGRGNRPITYAAWLTPLLELIDLPEAAPDWLWLQFFRNLDWLDHLPHSAKTDEGPLKERITKIRQRVSEQRLQLAPAMYEFRPFRVTGGARTLGHVRHLRRVEDRDGHSDTLAFIAQGRNLTTMAAPREPGAGWRETALASPDRWNGMPTTLVACRELCLLLDEDRSLLLTTDQGELLWFGYQGEHLNYYHTWLINLEVRCARVLSAAGGILLGGRTAEGFPALAWLPLSRSTSRAHLRILWCGDSRGRLRKLVTDWTGGEDDPIRIWAIEREAGRLLHWHLRADWLRPGYIKRDLQPKCWHQTPGPLYTLGHHRELVVTGGADGIAHAFRTADGAPAWVAGCGNTLKRSLGLEYKGRTLWLLGGDHRHVLLVDATGAPQGAAEGFGPVTTIVRDRSAEALVGGLDGRLSRLTLVPPDEKVTAKDERWIEPALYPLRTGHYIEALKTRELAQIFQDETLETQEALPVLALYGAALDRLGTNLDDGLWDALRDHMVQAPAPRLVWAICRLKNQEKPWIKNHLLDLTEAYWQAIPDLKDSSNLCQPLNHLLAWLEELDLDHKDPNQDFQSLAHQIQSCIWAAGDCPSNLSQGRRLEGLRAAQTLRLWTRLERPETPKTQPMVRLHLWLEDLVNVWGRPEVEEIRRRLALILTDLPPLLPEQDRPWCSWFRNLTEKGTKATMTPDPLIPLLPALYGGFPKPGDTPFQAAREAFPEDAWEGWLGELEGALGKLKQARDAAPPRLWREWECLQDIQHLIELGEDRFSPAHRHPLLALWWPQVREAWEALVEQHHRALQERADNDPGQYLDLEKKREVWDDDSHLRLHLGLRNRLPNDLRLDSLIWNGNGGEYHIPLSDPVSLPAGQEWTLWKTPRLEVSQGQPGSLTLVCRDRHTGAQIEIHTELHPERSLSRFQQDSRWQPTWQRLEALEKDLLTKKAKPLWINGDRIGREDYRRLRDTLKDLFGAGPDEAFEVHKSFAPALAGWRPGLATFSPDLALGAEPGELLEQLHALIHCGGEGRFQPPALGLWHLARPLSSSVIAALDDLLPDPKHLRGILEALLPEHLNNILETLGGLPQRALGAWCRGEPIYGQMPAGVRKDEAYAPAAMGLPPEVWERLDQAGVSTDDLSKLLDIPSDEATRQREARALLSTLWGNASDDVILTETAKVLFRCLGGGPPQGEGALRTTRFDKDGLSVLHEYFERLHLVLPGGLTQMGTVKAPEGLWLYPRIDTTGTPDLPGRTLGLTRDEALRLLHAGKKGPARTFLDRVAAEQWEIAPELVFQTEGGLSAEAVRHHFAGRKEELRKLHALKKKSDGQQKTRHGDPGGEVGDASMGAALLVGGRRMGKTSLRQRLVHELRYEGDGRLCVVEDFQNLLFPQRRDSAVELQYEFVTRIYRALMGLDAEVPREKRWPKRLMANPDGAQTALDNLEDHFRNIKKRAEGRSPLLVLDETECLIRRDAALDYPILRYLRRLCGKGDLLLVITSYPHGKSNPGALNIQLRESGTPAFNFLTEISVGAWQPDEAWGHLRDKLSGFGIILPLSLRNPVLTLTRGVPSIVHHLGKVTCKEVGTGRRHLVTPTLWRKITQQTRAFVEMELTASVAKAAGKNDKEAKVTPHERPEACLDGGRLWNALLDLGGRHAPGIPDPGAEEWPQPAAFRVADLAAQFSGAVPETRLQPLLEGLTSTHVLEGDKSDADRFFFANDFIPALANPLEGP</sequence>
<proteinExistence type="predicted"/>
<dbReference type="InterPro" id="IPR027417">
    <property type="entry name" value="P-loop_NTPase"/>
</dbReference>
<keyword evidence="3" id="KW-1185">Reference proteome</keyword>
<dbReference type="Gene3D" id="3.40.50.300">
    <property type="entry name" value="P-loop containing nucleotide triphosphate hydrolases"/>
    <property type="match status" value="1"/>
</dbReference>
<name>A0A370DR29_9GAMM</name>
<evidence type="ECO:0000313" key="2">
    <source>
        <dbReference type="EMBL" id="RDH86772.1"/>
    </source>
</evidence>
<evidence type="ECO:0000256" key="1">
    <source>
        <dbReference type="SAM" id="MobiDB-lite"/>
    </source>
</evidence>